<proteinExistence type="predicted"/>
<name>A0A1G7QKH6_9BRAD</name>
<dbReference type="Gene3D" id="3.30.70.100">
    <property type="match status" value="1"/>
</dbReference>
<dbReference type="GO" id="GO:0016857">
    <property type="term" value="F:racemase and epimerase activity, acting on carbohydrates and derivatives"/>
    <property type="evidence" value="ECO:0007669"/>
    <property type="project" value="InterPro"/>
</dbReference>
<dbReference type="PANTHER" id="PTHR34389">
    <property type="entry name" value="L-RHAMNOSE MUTAROTASE"/>
    <property type="match status" value="1"/>
</dbReference>
<dbReference type="AlphaFoldDB" id="A0A1G7QKH6"/>
<evidence type="ECO:0000313" key="2">
    <source>
        <dbReference type="Proteomes" id="UP000199245"/>
    </source>
</evidence>
<sequence length="105" mass="12303">MRCASIKPERIAEYKRLHGAAWPEILARISEYNIRNCTIFLRMPENLLFGYWKYHGEDFSGDSARMAADPRTRAWWALADPMQVPLVSRAEGEHWSTMEEVLHHD</sequence>
<protein>
    <submittedName>
        <fullName evidence="1">L-rhamnose mutarotase</fullName>
    </submittedName>
</protein>
<dbReference type="PANTHER" id="PTHR34389:SF2">
    <property type="entry name" value="L-RHAMNOSE MUTAROTASE"/>
    <property type="match status" value="1"/>
</dbReference>
<dbReference type="RefSeq" id="WP_092090593.1">
    <property type="nucleotide sequence ID" value="NZ_FMZW01000099.1"/>
</dbReference>
<organism evidence="1 2">
    <name type="scientific">Bradyrhizobium brasilense</name>
    <dbReference type="NCBI Taxonomy" id="1419277"/>
    <lineage>
        <taxon>Bacteria</taxon>
        <taxon>Pseudomonadati</taxon>
        <taxon>Pseudomonadota</taxon>
        <taxon>Alphaproteobacteria</taxon>
        <taxon>Hyphomicrobiales</taxon>
        <taxon>Nitrobacteraceae</taxon>
        <taxon>Bradyrhizobium</taxon>
    </lineage>
</organism>
<dbReference type="Proteomes" id="UP000199245">
    <property type="component" value="Unassembled WGS sequence"/>
</dbReference>
<dbReference type="Pfam" id="PF05336">
    <property type="entry name" value="rhaM"/>
    <property type="match status" value="1"/>
</dbReference>
<dbReference type="EMBL" id="FMZW01000099">
    <property type="protein sequence ID" value="SDF99051.1"/>
    <property type="molecule type" value="Genomic_DNA"/>
</dbReference>
<dbReference type="SUPFAM" id="SSF54909">
    <property type="entry name" value="Dimeric alpha+beta barrel"/>
    <property type="match status" value="1"/>
</dbReference>
<reference evidence="1 2" key="1">
    <citation type="submission" date="2016-10" db="EMBL/GenBank/DDBJ databases">
        <authorList>
            <person name="de Groot N.N."/>
        </authorList>
    </citation>
    <scope>NUCLEOTIDE SEQUENCE [LARGE SCALE GENOMIC DNA]</scope>
    <source>
        <strain evidence="1 2">R5</strain>
    </source>
</reference>
<evidence type="ECO:0000313" key="1">
    <source>
        <dbReference type="EMBL" id="SDF99051.1"/>
    </source>
</evidence>
<dbReference type="InterPro" id="IPR008000">
    <property type="entry name" value="Rham/fucose_mutarotase"/>
</dbReference>
<dbReference type="InterPro" id="IPR011008">
    <property type="entry name" value="Dimeric_a/b-barrel"/>
</dbReference>
<gene>
    <name evidence="1" type="ORF">SAMN05216337_10993</name>
</gene>
<accession>A0A1G7QKH6</accession>